<evidence type="ECO:0000256" key="6">
    <source>
        <dbReference type="ARBA" id="ARBA00011893"/>
    </source>
</evidence>
<gene>
    <name evidence="12" type="ORF">Klosneuvirus_4_30</name>
</gene>
<dbReference type="SUPFAM" id="SSF52972">
    <property type="entry name" value="ITPase-like"/>
    <property type="match status" value="1"/>
</dbReference>
<dbReference type="UniPathway" id="UPA00588">
    <property type="reaction ID" value="UER00646"/>
</dbReference>
<evidence type="ECO:0000256" key="9">
    <source>
        <dbReference type="ARBA" id="ARBA00022679"/>
    </source>
</evidence>
<comment type="catalytic activity">
    <reaction evidence="1">
        <text>AMP + diphosphate = 5-phospho-alpha-D-ribose 1-diphosphate + adenine</text>
        <dbReference type="Rhea" id="RHEA:16609"/>
        <dbReference type="ChEBI" id="CHEBI:16708"/>
        <dbReference type="ChEBI" id="CHEBI:33019"/>
        <dbReference type="ChEBI" id="CHEBI:58017"/>
        <dbReference type="ChEBI" id="CHEBI:456215"/>
        <dbReference type="EC" id="2.4.2.7"/>
    </reaction>
</comment>
<dbReference type="InterPro" id="IPR029057">
    <property type="entry name" value="PRTase-like"/>
</dbReference>
<evidence type="ECO:0000256" key="1">
    <source>
        <dbReference type="ARBA" id="ARBA00000868"/>
    </source>
</evidence>
<dbReference type="NCBIfam" id="NF002636">
    <property type="entry name" value="PRK02304.1-5"/>
    <property type="match status" value="1"/>
</dbReference>
<evidence type="ECO:0000256" key="8">
    <source>
        <dbReference type="ARBA" id="ARBA00022676"/>
    </source>
</evidence>
<dbReference type="InterPro" id="IPR050054">
    <property type="entry name" value="UPRTase/APRTase"/>
</dbReference>
<evidence type="ECO:0000256" key="4">
    <source>
        <dbReference type="ARBA" id="ARBA00004659"/>
    </source>
</evidence>
<feature type="domain" description="Phosphoribosyltransferase" evidence="11">
    <location>
        <begin position="222"/>
        <end position="359"/>
    </location>
</feature>
<dbReference type="GO" id="GO:0006168">
    <property type="term" value="P:adenine salvage"/>
    <property type="evidence" value="ECO:0007669"/>
    <property type="project" value="InterPro"/>
</dbReference>
<dbReference type="HAMAP" id="MF_00004">
    <property type="entry name" value="Aden_phosphoribosyltr"/>
    <property type="match status" value="1"/>
</dbReference>
<dbReference type="InterPro" id="IPR000836">
    <property type="entry name" value="PRTase_dom"/>
</dbReference>
<dbReference type="PANTHER" id="PTHR32315:SF3">
    <property type="entry name" value="ADENINE PHOSPHORIBOSYLTRANSFERASE"/>
    <property type="match status" value="1"/>
</dbReference>
<evidence type="ECO:0000313" key="12">
    <source>
        <dbReference type="EMBL" id="ARF12215.1"/>
    </source>
</evidence>
<dbReference type="EC" id="2.4.2.7" evidence="6"/>
<name>A0A1V0SKE5_9VIRU</name>
<accession>A0A1V0SKE5</accession>
<protein>
    <recommendedName>
        <fullName evidence="6">adenine phosphoribosyltransferase</fullName>
        <ecNumber evidence="6">2.4.2.7</ecNumber>
    </recommendedName>
</protein>
<dbReference type="CDD" id="cd06223">
    <property type="entry name" value="PRTases_typeI"/>
    <property type="match status" value="1"/>
</dbReference>
<dbReference type="NCBIfam" id="TIGR01090">
    <property type="entry name" value="apt"/>
    <property type="match status" value="1"/>
</dbReference>
<dbReference type="EMBL" id="KY684111">
    <property type="protein sequence ID" value="ARF12215.1"/>
    <property type="molecule type" value="Genomic_DNA"/>
</dbReference>
<dbReference type="GO" id="GO:0006166">
    <property type="term" value="P:purine ribonucleoside salvage"/>
    <property type="evidence" value="ECO:0007669"/>
    <property type="project" value="UniProtKB-KW"/>
</dbReference>
<dbReference type="GO" id="GO:0044209">
    <property type="term" value="P:AMP salvage"/>
    <property type="evidence" value="ECO:0007669"/>
    <property type="project" value="UniProtKB-UniPathway"/>
</dbReference>
<comment type="subcellular location">
    <subcellularLocation>
        <location evidence="3">Cytoplasm</location>
    </subcellularLocation>
</comment>
<evidence type="ECO:0000256" key="3">
    <source>
        <dbReference type="ARBA" id="ARBA00004496"/>
    </source>
</evidence>
<keyword evidence="7" id="KW-0963">Cytoplasm</keyword>
<evidence type="ECO:0000256" key="2">
    <source>
        <dbReference type="ARBA" id="ARBA00003968"/>
    </source>
</evidence>
<evidence type="ECO:0000256" key="10">
    <source>
        <dbReference type="ARBA" id="ARBA00022726"/>
    </source>
</evidence>
<keyword evidence="9 12" id="KW-0808">Transferase</keyword>
<evidence type="ECO:0000259" key="11">
    <source>
        <dbReference type="Pfam" id="PF00156"/>
    </source>
</evidence>
<dbReference type="PANTHER" id="PTHR32315">
    <property type="entry name" value="ADENINE PHOSPHORIBOSYLTRANSFERASE"/>
    <property type="match status" value="1"/>
</dbReference>
<dbReference type="Gene3D" id="3.40.50.2020">
    <property type="match status" value="1"/>
</dbReference>
<evidence type="ECO:0000256" key="5">
    <source>
        <dbReference type="ARBA" id="ARBA00008391"/>
    </source>
</evidence>
<dbReference type="InterPro" id="IPR029001">
    <property type="entry name" value="ITPase-like_fam"/>
</dbReference>
<dbReference type="GO" id="GO:0002055">
    <property type="term" value="F:adenine binding"/>
    <property type="evidence" value="ECO:0007669"/>
    <property type="project" value="TreeGrafter"/>
</dbReference>
<comment type="pathway">
    <text evidence="4">Purine metabolism; AMP biosynthesis via salvage pathway; AMP from adenine: step 1/1.</text>
</comment>
<dbReference type="FunFam" id="3.40.50.2020:FF:000021">
    <property type="entry name" value="Adenine phosphoribosyltransferase"/>
    <property type="match status" value="1"/>
</dbReference>
<reference evidence="12" key="1">
    <citation type="journal article" date="2017" name="Science">
        <title>Giant viruses with an expanded complement of translation system components.</title>
        <authorList>
            <person name="Schulz F."/>
            <person name="Yutin N."/>
            <person name="Ivanova N.N."/>
            <person name="Ortega D.R."/>
            <person name="Lee T.K."/>
            <person name="Vierheilig J."/>
            <person name="Daims H."/>
            <person name="Horn M."/>
            <person name="Wagner M."/>
            <person name="Jensen G.J."/>
            <person name="Kyrpides N.C."/>
            <person name="Koonin E.V."/>
            <person name="Woyke T."/>
        </authorList>
    </citation>
    <scope>NUCLEOTIDE SEQUENCE</scope>
    <source>
        <strain evidence="12">KNV1</strain>
    </source>
</reference>
<keyword evidence="10" id="KW-0660">Purine salvage</keyword>
<dbReference type="Pfam" id="PF00156">
    <property type="entry name" value="Pribosyltran"/>
    <property type="match status" value="1"/>
</dbReference>
<dbReference type="GO" id="GO:0003999">
    <property type="term" value="F:adenine phosphoribosyltransferase activity"/>
    <property type="evidence" value="ECO:0007669"/>
    <property type="project" value="UniProtKB-EC"/>
</dbReference>
<dbReference type="SUPFAM" id="SSF53271">
    <property type="entry name" value="PRTase-like"/>
    <property type="match status" value="1"/>
</dbReference>
<keyword evidence="8" id="KW-0328">Glycosyltransferase</keyword>
<comment type="function">
    <text evidence="2">Catalyzes a salvage reaction resulting in the formation of AMP, that is energically less costly than de novo synthesis.</text>
</comment>
<evidence type="ECO:0000256" key="7">
    <source>
        <dbReference type="ARBA" id="ARBA00022490"/>
    </source>
</evidence>
<dbReference type="Gene3D" id="3.90.950.10">
    <property type="match status" value="1"/>
</dbReference>
<sequence>MQKILLTSQSELKINALKQFLDEKGIQYELTIVNCDGCNLPPQPFIDTDHDGFYYPKERMNYAAKSYNLNNYDYVVAIESGIRCFKDVFSKDLFLDVSYVLILHQGILSKGWEGTYPIPGWEGTYPIPKEYLQKLFNQKLINYNDHMQGYPITIGELIHQDKPYINPKNWFNTRPEQINSSLTACFQDLIKNIQSKNELLTVYKSYDNYPKPGVNFHDIFPLFKNPKVFKKMIDFMVQRYKYDQIDYVIGLESRGFVLGTPLAYELGIGFVPVRKAGKLPGEVIQISYGKEYGVDVCEMQKDIPKGSRVLLVDDLIATGGSLQAAVDLCQQLNCEIVDCCVLREVKELREKCQKTMKKYYTVLLQE</sequence>
<dbReference type="InterPro" id="IPR005764">
    <property type="entry name" value="Ade_phspho_trans"/>
</dbReference>
<comment type="similarity">
    <text evidence="5">Belongs to the purine/pyrimidine phosphoribosyltransferase family.</text>
</comment>
<dbReference type="NCBIfam" id="NF002634">
    <property type="entry name" value="PRK02304.1-3"/>
    <property type="match status" value="1"/>
</dbReference>
<dbReference type="GO" id="GO:0016208">
    <property type="term" value="F:AMP binding"/>
    <property type="evidence" value="ECO:0007669"/>
    <property type="project" value="TreeGrafter"/>
</dbReference>
<organism evidence="12">
    <name type="scientific">Klosneuvirus KNV1</name>
    <dbReference type="NCBI Taxonomy" id="1977640"/>
    <lineage>
        <taxon>Viruses</taxon>
        <taxon>Varidnaviria</taxon>
        <taxon>Bamfordvirae</taxon>
        <taxon>Nucleocytoviricota</taxon>
        <taxon>Megaviricetes</taxon>
        <taxon>Imitervirales</taxon>
        <taxon>Mimiviridae</taxon>
        <taxon>Klosneuvirinae</taxon>
        <taxon>Klosneuvirus</taxon>
    </lineage>
</organism>
<proteinExistence type="inferred from homology"/>